<evidence type="ECO:0000313" key="2">
    <source>
        <dbReference type="Proteomes" id="UP000887116"/>
    </source>
</evidence>
<dbReference type="Proteomes" id="UP000887116">
    <property type="component" value="Unassembled WGS sequence"/>
</dbReference>
<organism evidence="1 2">
    <name type="scientific">Trichonephila clavata</name>
    <name type="common">Joro spider</name>
    <name type="synonym">Nephila clavata</name>
    <dbReference type="NCBI Taxonomy" id="2740835"/>
    <lineage>
        <taxon>Eukaryota</taxon>
        <taxon>Metazoa</taxon>
        <taxon>Ecdysozoa</taxon>
        <taxon>Arthropoda</taxon>
        <taxon>Chelicerata</taxon>
        <taxon>Arachnida</taxon>
        <taxon>Araneae</taxon>
        <taxon>Araneomorphae</taxon>
        <taxon>Entelegynae</taxon>
        <taxon>Araneoidea</taxon>
        <taxon>Nephilidae</taxon>
        <taxon>Trichonephila</taxon>
    </lineage>
</organism>
<proteinExistence type="predicted"/>
<reference evidence="1" key="1">
    <citation type="submission" date="2020-07" db="EMBL/GenBank/DDBJ databases">
        <title>Multicomponent nature underlies the extraordinary mechanical properties of spider dragline silk.</title>
        <authorList>
            <person name="Kono N."/>
            <person name="Nakamura H."/>
            <person name="Mori M."/>
            <person name="Yoshida Y."/>
            <person name="Ohtoshi R."/>
            <person name="Malay A.D."/>
            <person name="Moran D.A.P."/>
            <person name="Tomita M."/>
            <person name="Numata K."/>
            <person name="Arakawa K."/>
        </authorList>
    </citation>
    <scope>NUCLEOTIDE SEQUENCE</scope>
</reference>
<keyword evidence="2" id="KW-1185">Reference proteome</keyword>
<name>A0A8X6I1F5_TRICU</name>
<gene>
    <name evidence="1" type="ORF">TNCT_159951</name>
</gene>
<dbReference type="AlphaFoldDB" id="A0A8X6I1F5"/>
<comment type="caution">
    <text evidence="1">The sequence shown here is derived from an EMBL/GenBank/DDBJ whole genome shotgun (WGS) entry which is preliminary data.</text>
</comment>
<dbReference type="EMBL" id="BMAO01030612">
    <property type="protein sequence ID" value="GFQ69135.1"/>
    <property type="molecule type" value="Genomic_DNA"/>
</dbReference>
<protein>
    <submittedName>
        <fullName evidence="1">Uncharacterized protein</fullName>
    </submittedName>
</protein>
<accession>A0A8X6I1F5</accession>
<sequence>MVIEKFRSNQMWGDVITPLKRDCKVIYTHQFGSLGKSTVVIASCNEFENKGSGSEFQGVLKNELNIAIYKPLAAASYIHSFSTKTEKENFED</sequence>
<evidence type="ECO:0000313" key="1">
    <source>
        <dbReference type="EMBL" id="GFQ69135.1"/>
    </source>
</evidence>